<comment type="caution">
    <text evidence="2">The sequence shown here is derived from an EMBL/GenBank/DDBJ whole genome shotgun (WGS) entry which is preliminary data.</text>
</comment>
<dbReference type="EMBL" id="RBED01000106">
    <property type="protein sequence ID" value="RNL53338.1"/>
    <property type="molecule type" value="Genomic_DNA"/>
</dbReference>
<dbReference type="SUPFAM" id="SSF102588">
    <property type="entry name" value="LmbE-like"/>
    <property type="match status" value="1"/>
</dbReference>
<evidence type="ECO:0000313" key="3">
    <source>
        <dbReference type="Proteomes" id="UP000273807"/>
    </source>
</evidence>
<dbReference type="InterPro" id="IPR024078">
    <property type="entry name" value="LmbE-like_dom_sf"/>
</dbReference>
<accession>A0A3N0BV88</accession>
<protein>
    <submittedName>
        <fullName evidence="2">PIG-L family deacetylase</fullName>
    </submittedName>
</protein>
<proteinExistence type="predicted"/>
<dbReference type="OrthoDB" id="3514174at2"/>
<keyword evidence="3" id="KW-1185">Reference proteome</keyword>
<dbReference type="PANTHER" id="PTHR12993:SF28">
    <property type="entry name" value="LMBE FAMILY PROTEIN"/>
    <property type="match status" value="1"/>
</dbReference>
<gene>
    <name evidence="2" type="ORF">D7003_12650</name>
</gene>
<dbReference type="RefSeq" id="WP_123255788.1">
    <property type="nucleotide sequence ID" value="NZ_RBED01000106.1"/>
</dbReference>
<dbReference type="AlphaFoldDB" id="A0A3N0BV88"/>
<keyword evidence="1" id="KW-0862">Zinc</keyword>
<dbReference type="PANTHER" id="PTHR12993">
    <property type="entry name" value="N-ACETYLGLUCOSAMINYL-PHOSPHATIDYLINOSITOL DE-N-ACETYLASE-RELATED"/>
    <property type="match status" value="1"/>
</dbReference>
<organism evidence="2 3">
    <name type="scientific">Arthrobacter oryzae</name>
    <dbReference type="NCBI Taxonomy" id="409290"/>
    <lineage>
        <taxon>Bacteria</taxon>
        <taxon>Bacillati</taxon>
        <taxon>Actinomycetota</taxon>
        <taxon>Actinomycetes</taxon>
        <taxon>Micrococcales</taxon>
        <taxon>Micrococcaceae</taxon>
        <taxon>Arthrobacter</taxon>
    </lineage>
</organism>
<evidence type="ECO:0000313" key="2">
    <source>
        <dbReference type="EMBL" id="RNL53338.1"/>
    </source>
</evidence>
<dbReference type="Gene3D" id="3.40.50.10320">
    <property type="entry name" value="LmbE-like"/>
    <property type="match status" value="1"/>
</dbReference>
<dbReference type="InterPro" id="IPR003737">
    <property type="entry name" value="GlcNAc_PI_deacetylase-related"/>
</dbReference>
<evidence type="ECO:0000256" key="1">
    <source>
        <dbReference type="ARBA" id="ARBA00022833"/>
    </source>
</evidence>
<dbReference type="Proteomes" id="UP000273807">
    <property type="component" value="Unassembled WGS sequence"/>
</dbReference>
<reference evidence="2 3" key="1">
    <citation type="submission" date="2018-10" db="EMBL/GenBank/DDBJ databases">
        <title>Genome sequencing of Arthrobacter oryzae TNB02.</title>
        <authorList>
            <person name="Cho Y.-J."/>
            <person name="Cho A."/>
            <person name="Kim O.-S."/>
        </authorList>
    </citation>
    <scope>NUCLEOTIDE SEQUENCE [LARGE SCALE GENOMIC DNA]</scope>
    <source>
        <strain evidence="2 3">TNB02</strain>
    </source>
</reference>
<sequence length="259" mass="28462">MSIDAGRPQSPFDPETSRIERVLCFTAHPDDIDFGAAGTIAAWTAAGVQVSYCIMTDGDAGGFDPGQRDEIALLRIAEQKRAAALVGVTDIHYLHQRDGYLEASHEVIREVVRLIRALRPDIVVSMHPERNWNRIQKSHPDHLAVGEAVTRAVYPALENPFAYPELADAGLAAYKLPWLWLFAGPDERENHFVDVTDHIDSKLEAIHIHVSQHPDVDAMERTVRGLMLKTGRRAGLPAGRSAEAFHVVAVNGPATIAGF</sequence>
<dbReference type="Pfam" id="PF02585">
    <property type="entry name" value="PIG-L"/>
    <property type="match status" value="1"/>
</dbReference>
<dbReference type="GO" id="GO:0016137">
    <property type="term" value="P:glycoside metabolic process"/>
    <property type="evidence" value="ECO:0007669"/>
    <property type="project" value="UniProtKB-ARBA"/>
</dbReference>
<dbReference type="GO" id="GO:0016811">
    <property type="term" value="F:hydrolase activity, acting on carbon-nitrogen (but not peptide) bonds, in linear amides"/>
    <property type="evidence" value="ECO:0007669"/>
    <property type="project" value="TreeGrafter"/>
</dbReference>
<name>A0A3N0BV88_9MICC</name>